<name>G6AE52_9BACT</name>
<dbReference type="PATRIC" id="fig|857291.3.peg.374"/>
<protein>
    <submittedName>
        <fullName evidence="1">Uncharacterized protein</fullName>
    </submittedName>
</protein>
<organism evidence="1 2">
    <name type="scientific">Prevotella histicola F0411</name>
    <dbReference type="NCBI Taxonomy" id="857291"/>
    <lineage>
        <taxon>Bacteria</taxon>
        <taxon>Pseudomonadati</taxon>
        <taxon>Bacteroidota</taxon>
        <taxon>Bacteroidia</taxon>
        <taxon>Bacteroidales</taxon>
        <taxon>Prevotellaceae</taxon>
        <taxon>Prevotella</taxon>
    </lineage>
</organism>
<sequence>MIGRNNLVKFIDCCYREPLMKFRIMKEKGFSLYTTGNSYPFVFCKNWKCEF</sequence>
<proteinExistence type="predicted"/>
<dbReference type="AlphaFoldDB" id="G6AE52"/>
<dbReference type="Proteomes" id="UP000004597">
    <property type="component" value="Unassembled WGS sequence"/>
</dbReference>
<evidence type="ECO:0000313" key="1">
    <source>
        <dbReference type="EMBL" id="EHG17051.1"/>
    </source>
</evidence>
<dbReference type="STRING" id="857291.HMPREF9138_00379"/>
<reference evidence="1 2" key="1">
    <citation type="submission" date="2011-10" db="EMBL/GenBank/DDBJ databases">
        <title>The Genome Sequence of Prevotella histicola F0411.</title>
        <authorList>
            <consortium name="The Broad Institute Genome Sequencing Platform"/>
            <person name="Earl A."/>
            <person name="Ward D."/>
            <person name="Feldgarden M."/>
            <person name="Gevers D."/>
            <person name="Izard J."/>
            <person name="Ganesan A."/>
            <person name="Blanton J.M."/>
            <person name="Baranova O.V."/>
            <person name="Tanner A.C."/>
            <person name="Mathney J.M.J."/>
            <person name="Dewhirst F.E."/>
            <person name="Young S.K."/>
            <person name="Zeng Q."/>
            <person name="Gargeya S."/>
            <person name="Fitzgerald M."/>
            <person name="Haas B."/>
            <person name="Abouelleil A."/>
            <person name="Alvarado L."/>
            <person name="Arachchi H.M."/>
            <person name="Berlin A."/>
            <person name="Brown A."/>
            <person name="Chapman S.B."/>
            <person name="Chen Z."/>
            <person name="Dunbar C."/>
            <person name="Freedman E."/>
            <person name="Gearin G."/>
            <person name="Gellesch M."/>
            <person name="Goldberg J."/>
            <person name="Griggs A."/>
            <person name="Gujja S."/>
            <person name="Heiman D."/>
            <person name="Howarth C."/>
            <person name="Larson L."/>
            <person name="Lui A."/>
            <person name="MacDonald P.J.P."/>
            <person name="Montmayeur A."/>
            <person name="Murphy C."/>
            <person name="Neiman D."/>
            <person name="Pearson M."/>
            <person name="Priest M."/>
            <person name="Roberts A."/>
            <person name="Saif S."/>
            <person name="Shea T."/>
            <person name="Shenoy N."/>
            <person name="Sisk P."/>
            <person name="Stolte C."/>
            <person name="Sykes S."/>
            <person name="Wortman J."/>
            <person name="Nusbaum C."/>
            <person name="Birren B."/>
        </authorList>
    </citation>
    <scope>NUCLEOTIDE SEQUENCE [LARGE SCALE GENOMIC DNA]</scope>
    <source>
        <strain evidence="1 2">F0411</strain>
    </source>
</reference>
<accession>G6AE52</accession>
<gene>
    <name evidence="1" type="ORF">HMPREF9138_00379</name>
</gene>
<evidence type="ECO:0000313" key="2">
    <source>
        <dbReference type="Proteomes" id="UP000004597"/>
    </source>
</evidence>
<dbReference type="EMBL" id="AFXP01000003">
    <property type="protein sequence ID" value="EHG17051.1"/>
    <property type="molecule type" value="Genomic_DNA"/>
</dbReference>
<dbReference type="HOGENOM" id="CLU_3102196_0_0_10"/>
<keyword evidence="2" id="KW-1185">Reference proteome</keyword>
<comment type="caution">
    <text evidence="1">The sequence shown here is derived from an EMBL/GenBank/DDBJ whole genome shotgun (WGS) entry which is preliminary data.</text>
</comment>